<reference evidence="1 2" key="1">
    <citation type="submission" date="2016-10" db="EMBL/GenBank/DDBJ databases">
        <authorList>
            <person name="de Groot N.N."/>
        </authorList>
    </citation>
    <scope>NUCLEOTIDE SEQUENCE [LARGE SCALE GENOMIC DNA]</scope>
    <source>
        <strain evidence="1 2">DSM 29439</strain>
    </source>
</reference>
<protein>
    <recommendedName>
        <fullName evidence="3">Nucleotide-diphospho-sugar transferase</fullName>
    </recommendedName>
</protein>
<evidence type="ECO:0000313" key="2">
    <source>
        <dbReference type="Proteomes" id="UP000199650"/>
    </source>
</evidence>
<keyword evidence="2" id="KW-1185">Reference proteome</keyword>
<accession>A0A1I0R9Q9</accession>
<dbReference type="STRING" id="1173584.SAMN05444851_3267"/>
<evidence type="ECO:0008006" key="3">
    <source>
        <dbReference type="Google" id="ProtNLM"/>
    </source>
</evidence>
<proteinExistence type="predicted"/>
<dbReference type="AlphaFoldDB" id="A0A1I0R9Q9"/>
<evidence type="ECO:0000313" key="1">
    <source>
        <dbReference type="EMBL" id="SEW37345.1"/>
    </source>
</evidence>
<name>A0A1I0R9Q9_9RHOB</name>
<gene>
    <name evidence="1" type="ORF">SAMN05444851_3267</name>
</gene>
<organism evidence="1 2">
    <name type="scientific">Aliiroseovarius sediminilitoris</name>
    <dbReference type="NCBI Taxonomy" id="1173584"/>
    <lineage>
        <taxon>Bacteria</taxon>
        <taxon>Pseudomonadati</taxon>
        <taxon>Pseudomonadota</taxon>
        <taxon>Alphaproteobacteria</taxon>
        <taxon>Rhodobacterales</taxon>
        <taxon>Paracoccaceae</taxon>
        <taxon>Aliiroseovarius</taxon>
    </lineage>
</organism>
<dbReference type="Proteomes" id="UP000199650">
    <property type="component" value="Unassembled WGS sequence"/>
</dbReference>
<sequence length="293" mass="33397">MGAVPDTNDLTIFYIVEPPDYEIMACNLLASIRTHFPASVTAVGYCPEHRYDDLHPAVHRAHEMMGAELRTFSTKDRFDPAYPHGNKMLAALEKRDSAFSMFVDSDVLFIRDNTPENIVKQGHVSCSMAASMLWAEQSVWDVIYGALDMPIPSERYPLMRRSKGAVIPYFSAGLVAFPEHDTGQGRFPDVWYDTAQIVDSVETLEKRRPYLDQMTLPAAIRRAGLDWNILPEEQHFILGGKLRGRSLPTDLEIYTIHYRNARNLKDSGYLKTARRYLNAHTGQKFVRRLVENT</sequence>
<dbReference type="EMBL" id="FOJB01000003">
    <property type="protein sequence ID" value="SEW37345.1"/>
    <property type="molecule type" value="Genomic_DNA"/>
</dbReference>